<evidence type="ECO:0000313" key="3">
    <source>
        <dbReference type="Proteomes" id="UP001603013"/>
    </source>
</evidence>
<gene>
    <name evidence="2" type="ORF">ACF05T_26960</name>
</gene>
<protein>
    <submittedName>
        <fullName evidence="2">Uncharacterized protein</fullName>
    </submittedName>
</protein>
<reference evidence="2 3" key="1">
    <citation type="submission" date="2024-10" db="EMBL/GenBank/DDBJ databases">
        <title>The Natural Products Discovery Center: Release of the First 8490 Sequenced Strains for Exploring Actinobacteria Biosynthetic Diversity.</title>
        <authorList>
            <person name="Kalkreuter E."/>
            <person name="Kautsar S.A."/>
            <person name="Yang D."/>
            <person name="Bader C.D."/>
            <person name="Teijaro C.N."/>
            <person name="Fluegel L."/>
            <person name="Davis C.M."/>
            <person name="Simpson J.R."/>
            <person name="Lauterbach L."/>
            <person name="Steele A.D."/>
            <person name="Gui C."/>
            <person name="Meng S."/>
            <person name="Li G."/>
            <person name="Viehrig K."/>
            <person name="Ye F."/>
            <person name="Su P."/>
            <person name="Kiefer A.F."/>
            <person name="Nichols A."/>
            <person name="Cepeda A.J."/>
            <person name="Yan W."/>
            <person name="Fan B."/>
            <person name="Jiang Y."/>
            <person name="Adhikari A."/>
            <person name="Zheng C.-J."/>
            <person name="Schuster L."/>
            <person name="Cowan T.M."/>
            <person name="Smanski M.J."/>
            <person name="Chevrette M.G."/>
            <person name="De Carvalho L.P.S."/>
            <person name="Shen B."/>
        </authorList>
    </citation>
    <scope>NUCLEOTIDE SEQUENCE [LARGE SCALE GENOMIC DNA]</scope>
    <source>
        <strain evidence="2 3">NPDC015755</strain>
    </source>
</reference>
<dbReference type="RefSeq" id="WP_391936632.1">
    <property type="nucleotide sequence ID" value="NZ_JBIBSM010000016.1"/>
</dbReference>
<organism evidence="2 3">
    <name type="scientific">Streptomyces lateritius</name>
    <dbReference type="NCBI Taxonomy" id="67313"/>
    <lineage>
        <taxon>Bacteria</taxon>
        <taxon>Bacillati</taxon>
        <taxon>Actinomycetota</taxon>
        <taxon>Actinomycetes</taxon>
        <taxon>Kitasatosporales</taxon>
        <taxon>Streptomycetaceae</taxon>
        <taxon>Streptomyces</taxon>
    </lineage>
</organism>
<name>A0ABW6YJM4_9ACTN</name>
<evidence type="ECO:0000313" key="2">
    <source>
        <dbReference type="EMBL" id="MFF8279707.1"/>
    </source>
</evidence>
<sequence length="96" mass="10093">MGTSPTCLREPSSTSSAIATTRLTQTPFRVEHDGLPLGWIAKGTARPLALALDDRPAPLVTAVLHTDPRSIADTAGTDQLAGYDQVELAITISPRA</sequence>
<comment type="caution">
    <text evidence="2">The sequence shown here is derived from an EMBL/GenBank/DDBJ whole genome shotgun (WGS) entry which is preliminary data.</text>
</comment>
<proteinExistence type="predicted"/>
<dbReference type="EMBL" id="JBIBSM010000016">
    <property type="protein sequence ID" value="MFF8279707.1"/>
    <property type="molecule type" value="Genomic_DNA"/>
</dbReference>
<keyword evidence="3" id="KW-1185">Reference proteome</keyword>
<dbReference type="Proteomes" id="UP001603013">
    <property type="component" value="Unassembled WGS sequence"/>
</dbReference>
<feature type="region of interest" description="Disordered" evidence="1">
    <location>
        <begin position="1"/>
        <end position="21"/>
    </location>
</feature>
<evidence type="ECO:0000256" key="1">
    <source>
        <dbReference type="SAM" id="MobiDB-lite"/>
    </source>
</evidence>
<accession>A0ABW6YJM4</accession>